<accession>A0A835IH85</accession>
<dbReference type="InterPro" id="IPR001245">
    <property type="entry name" value="Ser-Thr/Tyr_kinase_cat_dom"/>
</dbReference>
<evidence type="ECO:0000313" key="10">
    <source>
        <dbReference type="EMBL" id="KAF9616457.1"/>
    </source>
</evidence>
<evidence type="ECO:0000256" key="5">
    <source>
        <dbReference type="ARBA" id="ARBA00022840"/>
    </source>
</evidence>
<dbReference type="Proteomes" id="UP000631114">
    <property type="component" value="Unassembled WGS sequence"/>
</dbReference>
<evidence type="ECO:0000259" key="9">
    <source>
        <dbReference type="PROSITE" id="PS50011"/>
    </source>
</evidence>
<dbReference type="FunFam" id="1.10.510.10:FF:000095">
    <property type="entry name" value="protein STRUBBELIG-RECEPTOR FAMILY 8"/>
    <property type="match status" value="1"/>
</dbReference>
<keyword evidence="5 8" id="KW-0067">ATP-binding</keyword>
<dbReference type="FunFam" id="3.30.200.20:FF:000228">
    <property type="entry name" value="Serine/threonine-protein kinase BIK1"/>
    <property type="match status" value="1"/>
</dbReference>
<keyword evidence="11" id="KW-1185">Reference proteome</keyword>
<dbReference type="GO" id="GO:0004674">
    <property type="term" value="F:protein serine/threonine kinase activity"/>
    <property type="evidence" value="ECO:0007669"/>
    <property type="project" value="UniProtKB-EC"/>
</dbReference>
<dbReference type="InterPro" id="IPR050823">
    <property type="entry name" value="Plant_Ser_Thr_Prot_Kinase"/>
</dbReference>
<protein>
    <recommendedName>
        <fullName evidence="1">non-specific serine/threonine protein kinase</fullName>
        <ecNumber evidence="1">2.7.11.1</ecNumber>
    </recommendedName>
</protein>
<keyword evidence="3 8" id="KW-0547">Nucleotide-binding</keyword>
<comment type="catalytic activity">
    <reaction evidence="6">
        <text>L-threonyl-[protein] + ATP = O-phospho-L-threonyl-[protein] + ADP + H(+)</text>
        <dbReference type="Rhea" id="RHEA:46608"/>
        <dbReference type="Rhea" id="RHEA-COMP:11060"/>
        <dbReference type="Rhea" id="RHEA-COMP:11605"/>
        <dbReference type="ChEBI" id="CHEBI:15378"/>
        <dbReference type="ChEBI" id="CHEBI:30013"/>
        <dbReference type="ChEBI" id="CHEBI:30616"/>
        <dbReference type="ChEBI" id="CHEBI:61977"/>
        <dbReference type="ChEBI" id="CHEBI:456216"/>
        <dbReference type="EC" id="2.7.11.1"/>
    </reaction>
</comment>
<dbReference type="PROSITE" id="PS50011">
    <property type="entry name" value="PROTEIN_KINASE_DOM"/>
    <property type="match status" value="1"/>
</dbReference>
<dbReference type="Gene3D" id="3.30.200.20">
    <property type="entry name" value="Phosphorylase Kinase, domain 1"/>
    <property type="match status" value="1"/>
</dbReference>
<dbReference type="AlphaFoldDB" id="A0A835IH85"/>
<reference evidence="10 11" key="1">
    <citation type="submission" date="2020-10" db="EMBL/GenBank/DDBJ databases">
        <title>The Coptis chinensis genome and diversification of protoberbering-type alkaloids.</title>
        <authorList>
            <person name="Wang B."/>
            <person name="Shu S."/>
            <person name="Song C."/>
            <person name="Liu Y."/>
        </authorList>
    </citation>
    <scope>NUCLEOTIDE SEQUENCE [LARGE SCALE GENOMIC DNA]</scope>
    <source>
        <strain evidence="10">HL-2020</strain>
        <tissue evidence="10">Leaf</tissue>
    </source>
</reference>
<dbReference type="Gene3D" id="1.10.510.10">
    <property type="entry name" value="Transferase(Phosphotransferase) domain 1"/>
    <property type="match status" value="1"/>
</dbReference>
<dbReference type="GO" id="GO:0005524">
    <property type="term" value="F:ATP binding"/>
    <property type="evidence" value="ECO:0007669"/>
    <property type="project" value="UniProtKB-UniRule"/>
</dbReference>
<dbReference type="EC" id="2.7.11.1" evidence="1"/>
<keyword evidence="4" id="KW-0418">Kinase</keyword>
<sequence>GIRTVTQSFYYNSNREFSFEGGELKSPNLKIFSLRELKAATRSFRTDNILGEGSFGLVYKGWIDQHNLTPTKPGTGLAVAVKIHKPESFPVRREWLTEIYYLERYYHSNLVRLIGYCFEDGRLLLVYEFISRGSLDNHLFHSRFLNHYLDTILTSISPVLFKFTHRVLSSDSFPSRSLGGDKLSWSVRMKVALGAAKGLAFLHSTETNVIHRDFKCSSILLDSNYSVKLSGFGLATDGPTGVESPVSTRVMGTSGYAAPEYVATGRLTAKCDVFNFGVVLLEMLCGRRALDTNRPSEQHNLVDWAKLHLKQTRKIGCVLDIHLEGQYSLADAKKIANIALQCTSTEAKHRPNMNEVVKALEELQKGWSDQHNLTPTWDVGLAVAVKMIKSDSPFKGHRECFSVGGCQRPSKGMLLQAIFASKFECNMLFMAAK</sequence>
<dbReference type="EMBL" id="JADFTS010000003">
    <property type="protein sequence ID" value="KAF9616457.1"/>
    <property type="molecule type" value="Genomic_DNA"/>
</dbReference>
<feature type="domain" description="Protein kinase" evidence="9">
    <location>
        <begin position="44"/>
        <end position="363"/>
    </location>
</feature>
<dbReference type="PROSITE" id="PS00107">
    <property type="entry name" value="PROTEIN_KINASE_ATP"/>
    <property type="match status" value="1"/>
</dbReference>
<dbReference type="OrthoDB" id="4062651at2759"/>
<keyword evidence="2" id="KW-0808">Transferase</keyword>
<evidence type="ECO:0000256" key="6">
    <source>
        <dbReference type="ARBA" id="ARBA00047899"/>
    </source>
</evidence>
<dbReference type="InterPro" id="IPR000719">
    <property type="entry name" value="Prot_kinase_dom"/>
</dbReference>
<dbReference type="SUPFAM" id="SSF56112">
    <property type="entry name" value="Protein kinase-like (PK-like)"/>
    <property type="match status" value="1"/>
</dbReference>
<dbReference type="InterPro" id="IPR017441">
    <property type="entry name" value="Protein_kinase_ATP_BS"/>
</dbReference>
<proteinExistence type="predicted"/>
<dbReference type="InterPro" id="IPR011009">
    <property type="entry name" value="Kinase-like_dom_sf"/>
</dbReference>
<evidence type="ECO:0000256" key="3">
    <source>
        <dbReference type="ARBA" id="ARBA00022741"/>
    </source>
</evidence>
<evidence type="ECO:0000256" key="4">
    <source>
        <dbReference type="ARBA" id="ARBA00022777"/>
    </source>
</evidence>
<comment type="catalytic activity">
    <reaction evidence="7">
        <text>L-seryl-[protein] + ATP = O-phospho-L-seryl-[protein] + ADP + H(+)</text>
        <dbReference type="Rhea" id="RHEA:17989"/>
        <dbReference type="Rhea" id="RHEA-COMP:9863"/>
        <dbReference type="Rhea" id="RHEA-COMP:11604"/>
        <dbReference type="ChEBI" id="CHEBI:15378"/>
        <dbReference type="ChEBI" id="CHEBI:29999"/>
        <dbReference type="ChEBI" id="CHEBI:30616"/>
        <dbReference type="ChEBI" id="CHEBI:83421"/>
        <dbReference type="ChEBI" id="CHEBI:456216"/>
        <dbReference type="EC" id="2.7.11.1"/>
    </reaction>
</comment>
<feature type="binding site" evidence="8">
    <location>
        <position position="82"/>
    </location>
    <ligand>
        <name>ATP</name>
        <dbReference type="ChEBI" id="CHEBI:30616"/>
    </ligand>
</feature>
<comment type="caution">
    <text evidence="10">The sequence shown here is derived from an EMBL/GenBank/DDBJ whole genome shotgun (WGS) entry which is preliminary data.</text>
</comment>
<organism evidence="10 11">
    <name type="scientific">Coptis chinensis</name>
    <dbReference type="NCBI Taxonomy" id="261450"/>
    <lineage>
        <taxon>Eukaryota</taxon>
        <taxon>Viridiplantae</taxon>
        <taxon>Streptophyta</taxon>
        <taxon>Embryophyta</taxon>
        <taxon>Tracheophyta</taxon>
        <taxon>Spermatophyta</taxon>
        <taxon>Magnoliopsida</taxon>
        <taxon>Ranunculales</taxon>
        <taxon>Ranunculaceae</taxon>
        <taxon>Coptidoideae</taxon>
        <taxon>Coptis</taxon>
    </lineage>
</organism>
<evidence type="ECO:0000256" key="2">
    <source>
        <dbReference type="ARBA" id="ARBA00022679"/>
    </source>
</evidence>
<dbReference type="Pfam" id="PF07714">
    <property type="entry name" value="PK_Tyr_Ser-Thr"/>
    <property type="match status" value="1"/>
</dbReference>
<evidence type="ECO:0000313" key="11">
    <source>
        <dbReference type="Proteomes" id="UP000631114"/>
    </source>
</evidence>
<name>A0A835IH85_9MAGN</name>
<dbReference type="PANTHER" id="PTHR45621">
    <property type="entry name" value="OS01G0588500 PROTEIN-RELATED"/>
    <property type="match status" value="1"/>
</dbReference>
<evidence type="ECO:0000256" key="8">
    <source>
        <dbReference type="PROSITE-ProRule" id="PRU10141"/>
    </source>
</evidence>
<gene>
    <name evidence="10" type="ORF">IFM89_029754</name>
</gene>
<evidence type="ECO:0000256" key="7">
    <source>
        <dbReference type="ARBA" id="ARBA00048679"/>
    </source>
</evidence>
<feature type="non-terminal residue" evidence="10">
    <location>
        <position position="1"/>
    </location>
</feature>
<evidence type="ECO:0000256" key="1">
    <source>
        <dbReference type="ARBA" id="ARBA00012513"/>
    </source>
</evidence>